<feature type="region of interest" description="Disordered" evidence="1">
    <location>
        <begin position="1"/>
        <end position="42"/>
    </location>
</feature>
<evidence type="ECO:0000313" key="2">
    <source>
        <dbReference type="EMBL" id="ABK24849.1"/>
    </source>
</evidence>
<accession>A9NW38</accession>
<proteinExistence type="evidence at transcript level"/>
<feature type="compositionally biased region" description="Basic residues" evidence="1">
    <location>
        <begin position="1"/>
        <end position="12"/>
    </location>
</feature>
<dbReference type="EMBL" id="EF085545">
    <property type="protein sequence ID" value="ABK24849.1"/>
    <property type="molecule type" value="mRNA"/>
</dbReference>
<sequence>MSLTKKKKHKAPQVKTARSFRMQQNQENQGQTIVNPMEEHRH</sequence>
<feature type="compositionally biased region" description="Polar residues" evidence="1">
    <location>
        <begin position="21"/>
        <end position="34"/>
    </location>
</feature>
<organism evidence="2">
    <name type="scientific">Picea sitchensis</name>
    <name type="common">Sitka spruce</name>
    <name type="synonym">Pinus sitchensis</name>
    <dbReference type="NCBI Taxonomy" id="3332"/>
    <lineage>
        <taxon>Eukaryota</taxon>
        <taxon>Viridiplantae</taxon>
        <taxon>Streptophyta</taxon>
        <taxon>Embryophyta</taxon>
        <taxon>Tracheophyta</taxon>
        <taxon>Spermatophyta</taxon>
        <taxon>Pinopsida</taxon>
        <taxon>Pinidae</taxon>
        <taxon>Conifers I</taxon>
        <taxon>Pinales</taxon>
        <taxon>Pinaceae</taxon>
        <taxon>Picea</taxon>
    </lineage>
</organism>
<evidence type="ECO:0000256" key="1">
    <source>
        <dbReference type="SAM" id="MobiDB-lite"/>
    </source>
</evidence>
<reference evidence="2" key="1">
    <citation type="journal article" date="2008" name="BMC Genomics">
        <title>A conifer genomics resource of 200,000 spruce (Picea spp.) ESTs and 6,464 high-quality, sequence-finished full-length cDNAs for Sitka spruce (Picea sitchensis).</title>
        <authorList>
            <person name="Ralph S.G."/>
            <person name="Chun H.J."/>
            <person name="Kolosova N."/>
            <person name="Cooper D."/>
            <person name="Oddy C."/>
            <person name="Ritland C.E."/>
            <person name="Kirkpatrick R."/>
            <person name="Moore R."/>
            <person name="Barber S."/>
            <person name="Holt R.A."/>
            <person name="Jones S.J."/>
            <person name="Marra M.A."/>
            <person name="Douglas C.J."/>
            <person name="Ritland K."/>
            <person name="Bohlmann J."/>
        </authorList>
    </citation>
    <scope>NUCLEOTIDE SEQUENCE</scope>
    <source>
        <tissue evidence="2">Green portion of the leader tissue</tissue>
    </source>
</reference>
<name>A9NW38_PICSI</name>
<dbReference type="AlphaFoldDB" id="A9NW38"/>
<protein>
    <submittedName>
        <fullName evidence="2">Uncharacterized protein</fullName>
    </submittedName>
</protein>